<dbReference type="InterPro" id="IPR051876">
    <property type="entry name" value="ODA-DC/CCD"/>
</dbReference>
<evidence type="ECO:0000259" key="4">
    <source>
        <dbReference type="Pfam" id="PF21773"/>
    </source>
</evidence>
<dbReference type="PANTHER" id="PTHR21694:SF35">
    <property type="entry name" value="OUTER DYNEIN ARM-DOCKING COMPLEX SUBUNIT 1"/>
    <property type="match status" value="1"/>
</dbReference>
<evidence type="ECO:0000256" key="1">
    <source>
        <dbReference type="ARBA" id="ARBA00023054"/>
    </source>
</evidence>
<evidence type="ECO:0000256" key="2">
    <source>
        <dbReference type="SAM" id="Coils"/>
    </source>
</evidence>
<name>A0A8J6G5N7_MICOH</name>
<evidence type="ECO:0000313" key="6">
    <source>
        <dbReference type="Proteomes" id="UP000710432"/>
    </source>
</evidence>
<feature type="coiled-coil region" evidence="2">
    <location>
        <begin position="432"/>
        <end position="459"/>
    </location>
</feature>
<dbReference type="Pfam" id="PF21773">
    <property type="entry name" value="ODAD1_CC"/>
    <property type="match status" value="1"/>
</dbReference>
<protein>
    <submittedName>
        <fullName evidence="5">Coiled-coil domain-containing protein 114</fullName>
    </submittedName>
</protein>
<proteinExistence type="predicted"/>
<dbReference type="EMBL" id="JAATJU010024899">
    <property type="protein sequence ID" value="KAH0504740.1"/>
    <property type="molecule type" value="Genomic_DNA"/>
</dbReference>
<feature type="compositionally biased region" description="Low complexity" evidence="3">
    <location>
        <begin position="707"/>
        <end position="723"/>
    </location>
</feature>
<dbReference type="GO" id="GO:0005930">
    <property type="term" value="C:axoneme"/>
    <property type="evidence" value="ECO:0007669"/>
    <property type="project" value="TreeGrafter"/>
</dbReference>
<evidence type="ECO:0000256" key="3">
    <source>
        <dbReference type="SAM" id="MobiDB-lite"/>
    </source>
</evidence>
<dbReference type="GO" id="GO:0003341">
    <property type="term" value="P:cilium movement"/>
    <property type="evidence" value="ECO:0007669"/>
    <property type="project" value="TreeGrafter"/>
</dbReference>
<keyword evidence="1 2" id="KW-0175">Coiled coil</keyword>
<feature type="coiled-coil region" evidence="2">
    <location>
        <begin position="66"/>
        <end position="165"/>
    </location>
</feature>
<comment type="caution">
    <text evidence="5">The sequence shown here is derived from an EMBL/GenBank/DDBJ whole genome shotgun (WGS) entry which is preliminary data.</text>
</comment>
<dbReference type="PANTHER" id="PTHR21694">
    <property type="entry name" value="COILED-COIL DOMAIN-CONTAINING PROTEIN 63"/>
    <property type="match status" value="1"/>
</dbReference>
<feature type="coiled-coil region" evidence="2">
    <location>
        <begin position="271"/>
        <end position="305"/>
    </location>
</feature>
<dbReference type="InterPro" id="IPR049258">
    <property type="entry name" value="ODAD1_CC"/>
</dbReference>
<feature type="region of interest" description="Disordered" evidence="3">
    <location>
        <begin position="522"/>
        <end position="542"/>
    </location>
</feature>
<accession>A0A8J6G5N7</accession>
<dbReference type="AlphaFoldDB" id="A0A8J6G5N7"/>
<gene>
    <name evidence="5" type="ORF">LTLLF_181595</name>
</gene>
<sequence>MRSTARRRVRWRLRPLTLPPRPYAPRTVTGASAASVATMRLGLSTRSARFEEGSEVFLEGPVDWELNRLQRQCKVMEGERRTYSKEVHQRISKQLEEIRQLEVLRAKLQMQISVAQSQVKRLKDSQRLEDMDRLLKCRAQVQAETEALQEQTRALDKQIQEWENHILTQSKKASTPGVILNQKMKIQRRIQILEDQLDRVTCHFDIQLVRNAALREELDLLRIERGRYLNMDRKLKKEIHLLRETVGALSASSTSAYTAREEAKTKMGLLRERAEKEVTQSETEAQILQRQISHLEQLHRFLKLKNHDRQPDPDIVQKQEQRAWEVAEGLRKTSQEKLVLRYEDALNKLAQLTGESDPDLLVEKYLELEERNFAEFNFINEQNSELYHLQEEIKEMQEALVSELASQDTQHLQQEQQCRTLQQEVDTVCSESQLLEARLQALRAQLEKLKADIQLLFEKAQCDSSVIKDLLGVKTHLRDRDMRLFLSTIEKRLVQLLTVQAFLEVQNHIPLAEVALLALGQSQEDPPKKTTPLQPPDTMEDPPGFVVKEDYPMSKEELLNQVVKSVELQDLQQQEEAARKLESSPSLAFSSTQISLSVPTLGTPKRTSVVPESILSHKTSRGRGAGSISHVTFGDSGSAAGPMTLASVSASAALASSRGSVAGRGAFKHTSSSSYLGSTGYMETSRGQESTGGGVQSQSMGSELSRGHGSSSGPGSRPSSSTSKDSRGYN</sequence>
<feature type="region of interest" description="Disordered" evidence="3">
    <location>
        <begin position="659"/>
        <end position="730"/>
    </location>
</feature>
<evidence type="ECO:0000313" key="5">
    <source>
        <dbReference type="EMBL" id="KAH0504740.1"/>
    </source>
</evidence>
<feature type="domain" description="ODAD1 central coiled coil region" evidence="4">
    <location>
        <begin position="187"/>
        <end position="472"/>
    </location>
</feature>
<dbReference type="GO" id="GO:0036158">
    <property type="term" value="P:outer dynein arm assembly"/>
    <property type="evidence" value="ECO:0007669"/>
    <property type="project" value="TreeGrafter"/>
</dbReference>
<reference evidence="5" key="1">
    <citation type="submission" date="2020-03" db="EMBL/GenBank/DDBJ databases">
        <title>Studies in the Genomics of Life Span.</title>
        <authorList>
            <person name="Glass D."/>
        </authorList>
    </citation>
    <scope>NUCLEOTIDE SEQUENCE</scope>
    <source>
        <strain evidence="5">LTLLF</strain>
        <tissue evidence="5">Muscle</tissue>
    </source>
</reference>
<dbReference type="Proteomes" id="UP000710432">
    <property type="component" value="Unassembled WGS sequence"/>
</dbReference>
<organism evidence="5 6">
    <name type="scientific">Microtus ochrogaster</name>
    <name type="common">Prairie vole</name>
    <dbReference type="NCBI Taxonomy" id="79684"/>
    <lineage>
        <taxon>Eukaryota</taxon>
        <taxon>Metazoa</taxon>
        <taxon>Chordata</taxon>
        <taxon>Craniata</taxon>
        <taxon>Vertebrata</taxon>
        <taxon>Euteleostomi</taxon>
        <taxon>Mammalia</taxon>
        <taxon>Eutheria</taxon>
        <taxon>Euarchontoglires</taxon>
        <taxon>Glires</taxon>
        <taxon>Rodentia</taxon>
        <taxon>Myomorpha</taxon>
        <taxon>Muroidea</taxon>
        <taxon>Cricetidae</taxon>
        <taxon>Arvicolinae</taxon>
        <taxon>Microtus</taxon>
    </lineage>
</organism>
<feature type="compositionally biased region" description="Low complexity" evidence="3">
    <location>
        <begin position="659"/>
        <end position="681"/>
    </location>
</feature>